<sequence>MSTSVKLSTNGSGKNVEQSLYRSMIRSLLYHTASRPDITFSVGVCARFQVNPKESHLVAVKRILRYVNETVNYGIWYSRDFSTELAGYSDVDWTGNADDRKSTSGGCFYVSMNLVAWMTKKQNSISLSMAEAEYIVAGSYCTQLLWRKQMLCDYGVT</sequence>
<dbReference type="STRING" id="51240.A0A2I4E8I9"/>
<name>A0A2I4E8I9_JUGRE</name>
<proteinExistence type="predicted"/>
<reference evidence="2" key="1">
    <citation type="submission" date="2025-08" db="UniProtKB">
        <authorList>
            <consortium name="RefSeq"/>
        </authorList>
    </citation>
    <scope>IDENTIFICATION</scope>
    <source>
        <tissue evidence="2">Leaves</tissue>
    </source>
</reference>
<dbReference type="AlphaFoldDB" id="A0A2I4E8I9"/>
<evidence type="ECO:0000313" key="1">
    <source>
        <dbReference type="Proteomes" id="UP000235220"/>
    </source>
</evidence>
<organism evidence="1 2">
    <name type="scientific">Juglans regia</name>
    <name type="common">English walnut</name>
    <dbReference type="NCBI Taxonomy" id="51240"/>
    <lineage>
        <taxon>Eukaryota</taxon>
        <taxon>Viridiplantae</taxon>
        <taxon>Streptophyta</taxon>
        <taxon>Embryophyta</taxon>
        <taxon>Tracheophyta</taxon>
        <taxon>Spermatophyta</taxon>
        <taxon>Magnoliopsida</taxon>
        <taxon>eudicotyledons</taxon>
        <taxon>Gunneridae</taxon>
        <taxon>Pentapetalae</taxon>
        <taxon>rosids</taxon>
        <taxon>fabids</taxon>
        <taxon>Fagales</taxon>
        <taxon>Juglandaceae</taxon>
        <taxon>Juglans</taxon>
    </lineage>
</organism>
<dbReference type="PANTHER" id="PTHR11439">
    <property type="entry name" value="GAG-POL-RELATED RETROTRANSPOSON"/>
    <property type="match status" value="1"/>
</dbReference>
<dbReference type="OrthoDB" id="418237at2759"/>
<evidence type="ECO:0000313" key="2">
    <source>
        <dbReference type="RefSeq" id="XP_018815711.1"/>
    </source>
</evidence>
<dbReference type="PANTHER" id="PTHR11439:SF486">
    <property type="entry name" value="RLK (RECEPTOR-LIKE KINASE) PROTEIN, PUTATIVE-RELATED"/>
    <property type="match status" value="1"/>
</dbReference>
<dbReference type="Proteomes" id="UP000235220">
    <property type="component" value="Chromosome 4"/>
</dbReference>
<dbReference type="Gramene" id="Jr04_06670_p1">
    <property type="protein sequence ID" value="cds.Jr04_06670_p1"/>
    <property type="gene ID" value="Jr04_06670"/>
</dbReference>
<accession>A0A2I4E8I9</accession>
<protein>
    <submittedName>
        <fullName evidence="2">Secreted RxLR effector protein 161-like</fullName>
    </submittedName>
</protein>
<dbReference type="RefSeq" id="XP_018815711.1">
    <property type="nucleotide sequence ID" value="XM_018960166.1"/>
</dbReference>
<dbReference type="GeneID" id="108987274"/>
<dbReference type="CDD" id="cd09272">
    <property type="entry name" value="RNase_HI_RT_Ty1"/>
    <property type="match status" value="1"/>
</dbReference>
<dbReference type="KEGG" id="jre:108987274"/>
<keyword evidence="1" id="KW-1185">Reference proteome</keyword>
<gene>
    <name evidence="2" type="primary">LOC108987274</name>
</gene>